<gene>
    <name evidence="8" type="ORF">QYE76_052858</name>
</gene>
<dbReference type="Pfam" id="PF18052">
    <property type="entry name" value="Rx_N"/>
    <property type="match status" value="1"/>
</dbReference>
<dbReference type="GO" id="GO:0042742">
    <property type="term" value="P:defense response to bacterium"/>
    <property type="evidence" value="ECO:0007669"/>
    <property type="project" value="UniProtKB-ARBA"/>
</dbReference>
<evidence type="ECO:0000313" key="9">
    <source>
        <dbReference type="Proteomes" id="UP001231189"/>
    </source>
</evidence>
<organism evidence="8 9">
    <name type="scientific">Lolium multiflorum</name>
    <name type="common">Italian ryegrass</name>
    <name type="synonym">Lolium perenne subsp. multiflorum</name>
    <dbReference type="NCBI Taxonomy" id="4521"/>
    <lineage>
        <taxon>Eukaryota</taxon>
        <taxon>Viridiplantae</taxon>
        <taxon>Streptophyta</taxon>
        <taxon>Embryophyta</taxon>
        <taxon>Tracheophyta</taxon>
        <taxon>Spermatophyta</taxon>
        <taxon>Magnoliopsida</taxon>
        <taxon>Liliopsida</taxon>
        <taxon>Poales</taxon>
        <taxon>Poaceae</taxon>
        <taxon>BOP clade</taxon>
        <taxon>Pooideae</taxon>
        <taxon>Poodae</taxon>
        <taxon>Poeae</taxon>
        <taxon>Poeae Chloroplast Group 2 (Poeae type)</taxon>
        <taxon>Loliodinae</taxon>
        <taxon>Loliinae</taxon>
        <taxon>Lolium</taxon>
    </lineage>
</organism>
<accession>A0AAD8SVD2</accession>
<dbReference type="Pfam" id="PF23598">
    <property type="entry name" value="LRR_14"/>
    <property type="match status" value="1"/>
</dbReference>
<keyword evidence="9" id="KW-1185">Reference proteome</keyword>
<reference evidence="8" key="1">
    <citation type="submission" date="2023-07" db="EMBL/GenBank/DDBJ databases">
        <title>A chromosome-level genome assembly of Lolium multiflorum.</title>
        <authorList>
            <person name="Chen Y."/>
            <person name="Copetti D."/>
            <person name="Kolliker R."/>
            <person name="Studer B."/>
        </authorList>
    </citation>
    <scope>NUCLEOTIDE SEQUENCE</scope>
    <source>
        <strain evidence="8">02402/16</strain>
        <tissue evidence="8">Leaf</tissue>
    </source>
</reference>
<dbReference type="Gene3D" id="1.10.10.10">
    <property type="entry name" value="Winged helix-like DNA-binding domain superfamily/Winged helix DNA-binding domain"/>
    <property type="match status" value="1"/>
</dbReference>
<keyword evidence="4" id="KW-0547">Nucleotide-binding</keyword>
<evidence type="ECO:0000313" key="8">
    <source>
        <dbReference type="EMBL" id="KAK1664699.1"/>
    </source>
</evidence>
<dbReference type="InterPro" id="IPR044974">
    <property type="entry name" value="Disease_R_plants"/>
</dbReference>
<evidence type="ECO:0000256" key="3">
    <source>
        <dbReference type="ARBA" id="ARBA00022737"/>
    </source>
</evidence>
<dbReference type="PANTHER" id="PTHR23155:SF1235">
    <property type="entry name" value="OS01G0335700 PROTEIN"/>
    <property type="match status" value="1"/>
</dbReference>
<dbReference type="PANTHER" id="PTHR23155">
    <property type="entry name" value="DISEASE RESISTANCE PROTEIN RP"/>
    <property type="match status" value="1"/>
</dbReference>
<dbReference type="FunFam" id="1.10.10.10:FF:000322">
    <property type="entry name" value="Probable disease resistance protein At1g63360"/>
    <property type="match status" value="1"/>
</dbReference>
<dbReference type="InterPro" id="IPR058922">
    <property type="entry name" value="WHD_DRP"/>
</dbReference>
<dbReference type="Proteomes" id="UP001231189">
    <property type="component" value="Unassembled WGS sequence"/>
</dbReference>
<evidence type="ECO:0000256" key="1">
    <source>
        <dbReference type="ARBA" id="ARBA00008894"/>
    </source>
</evidence>
<evidence type="ECO:0000256" key="4">
    <source>
        <dbReference type="ARBA" id="ARBA00022741"/>
    </source>
</evidence>
<protein>
    <recommendedName>
        <fullName evidence="7">AAA+ ATPase domain-containing protein</fullName>
    </recommendedName>
</protein>
<dbReference type="InterPro" id="IPR002182">
    <property type="entry name" value="NB-ARC"/>
</dbReference>
<dbReference type="GO" id="GO:0002758">
    <property type="term" value="P:innate immune response-activating signaling pathway"/>
    <property type="evidence" value="ECO:0007669"/>
    <property type="project" value="UniProtKB-ARBA"/>
</dbReference>
<dbReference type="Gene3D" id="3.80.10.10">
    <property type="entry name" value="Ribonuclease Inhibitor"/>
    <property type="match status" value="1"/>
</dbReference>
<comment type="caution">
    <text evidence="8">The sequence shown here is derived from an EMBL/GenBank/DDBJ whole genome shotgun (WGS) entry which is preliminary data.</text>
</comment>
<dbReference type="InterPro" id="IPR041118">
    <property type="entry name" value="Rx_N"/>
</dbReference>
<dbReference type="Pfam" id="PF23559">
    <property type="entry name" value="WHD_DRP"/>
    <property type="match status" value="1"/>
</dbReference>
<dbReference type="InterPro" id="IPR042197">
    <property type="entry name" value="Apaf_helical"/>
</dbReference>
<dbReference type="GO" id="GO:0009626">
    <property type="term" value="P:plant-type hypersensitive response"/>
    <property type="evidence" value="ECO:0007669"/>
    <property type="project" value="UniProtKB-ARBA"/>
</dbReference>
<dbReference type="AlphaFoldDB" id="A0AAD8SVD2"/>
<dbReference type="Gene3D" id="3.40.50.300">
    <property type="entry name" value="P-loop containing nucleotide triphosphate hydrolases"/>
    <property type="match status" value="1"/>
</dbReference>
<dbReference type="InterPro" id="IPR055414">
    <property type="entry name" value="LRR_R13L4/SHOC2-like"/>
</dbReference>
<keyword evidence="3" id="KW-0677">Repeat</keyword>
<dbReference type="CDD" id="cd14798">
    <property type="entry name" value="RX-CC_like"/>
    <property type="match status" value="1"/>
</dbReference>
<dbReference type="InterPro" id="IPR038005">
    <property type="entry name" value="RX-like_CC"/>
</dbReference>
<dbReference type="InterPro" id="IPR003593">
    <property type="entry name" value="AAA+_ATPase"/>
</dbReference>
<dbReference type="GO" id="GO:0043531">
    <property type="term" value="F:ADP binding"/>
    <property type="evidence" value="ECO:0007669"/>
    <property type="project" value="InterPro"/>
</dbReference>
<sequence length="809" mass="88326">MDIAVGAVSGMVDALPGKLGELLQQEYALLSGVRGDVTFFQAELSTMHAAVLRSEALDDPDVQTKNWIGQVRELAYDIEDWVDLFAHRVDAGSHDADPATSSRFSRWIRRGIDRLTTIPDRHFIATELQELRQRVVEVSEQRKRYSLGPQVIPAGSRHTAALDPRIISLYTDSASLVGLDGPRGEVAEMLTGAGSDRLKVVSIVGMAGSGKTTLAREVSGLVGAGFKCRASVSAGRSSDIAKVLTDMLSQVDSGYRRRGDTADLTQLIGRLREHFKDKRYLVMIDDLWSIQIWGTIKCCFPENNLGSRIITTTRIEAVAKDGGHVYRTHLLEEADAETLFSRITFGSVGGCPPHLKGVSAQILRKCGGLPLAIVSVGAMLANKTHTKDEFGRYGLEWQANSQLEVMKQVIKLSYSDLPAHLKACLLYLSIFPENHEIEITRLVRRWIAEGFISEHRGTSTEEIARNCINDLIGRNLIQPTQLNHDVTPRSCALHPVIHEFIVCKAMEDNFVALVHAEQQDVPPGNRTVRRLSLLNSGKSDQVVAQIDGTKVSRARSITVFAHTCGTPRLNELSVLRVLDLEGCEGPLCLDGLCKLLLLRYLNLKGTDISQLPAQIGDLKCLETLDVRTTKVKELPLSILSLENLTHLLTGNAKLPTGISKMKSVLTLSCSNVGKSATVNIIQEIGEMASLRELELFCDVTQMPGDKKQVVFQCGGLRSLTKLSIRCSSPSVAFVAGALPKVEVLELKFEKGPSKESSGVSGIEHLSSLKHMPIEFSQHVAGAAAAVAAVRNVAEIAHPNCQVITVNVDQ</sequence>
<keyword evidence="5" id="KW-0611">Plant defense</keyword>
<evidence type="ECO:0000256" key="2">
    <source>
        <dbReference type="ARBA" id="ARBA00022614"/>
    </source>
</evidence>
<dbReference type="PRINTS" id="PR00364">
    <property type="entry name" value="DISEASERSIST"/>
</dbReference>
<keyword evidence="2" id="KW-0433">Leucine-rich repeat</keyword>
<dbReference type="Gene3D" id="1.10.8.430">
    <property type="entry name" value="Helical domain of apoptotic protease-activating factors"/>
    <property type="match status" value="1"/>
</dbReference>
<dbReference type="Gene3D" id="1.20.5.4130">
    <property type="match status" value="1"/>
</dbReference>
<proteinExistence type="inferred from homology"/>
<comment type="similarity">
    <text evidence="1">Belongs to the disease resistance NB-LRR family.</text>
</comment>
<evidence type="ECO:0000256" key="5">
    <source>
        <dbReference type="ARBA" id="ARBA00022821"/>
    </source>
</evidence>
<dbReference type="InterPro" id="IPR036388">
    <property type="entry name" value="WH-like_DNA-bd_sf"/>
</dbReference>
<dbReference type="Pfam" id="PF00931">
    <property type="entry name" value="NB-ARC"/>
    <property type="match status" value="1"/>
</dbReference>
<dbReference type="SUPFAM" id="SSF52540">
    <property type="entry name" value="P-loop containing nucleoside triphosphate hydrolases"/>
    <property type="match status" value="1"/>
</dbReference>
<feature type="domain" description="AAA+ ATPase" evidence="7">
    <location>
        <begin position="197"/>
        <end position="344"/>
    </location>
</feature>
<dbReference type="InterPro" id="IPR027417">
    <property type="entry name" value="P-loop_NTPase"/>
</dbReference>
<dbReference type="EMBL" id="JAUUTY010000003">
    <property type="protein sequence ID" value="KAK1664699.1"/>
    <property type="molecule type" value="Genomic_DNA"/>
</dbReference>
<dbReference type="InterPro" id="IPR032675">
    <property type="entry name" value="LRR_dom_sf"/>
</dbReference>
<evidence type="ECO:0000256" key="6">
    <source>
        <dbReference type="ARBA" id="ARBA00023054"/>
    </source>
</evidence>
<dbReference type="SUPFAM" id="SSF52047">
    <property type="entry name" value="RNI-like"/>
    <property type="match status" value="1"/>
</dbReference>
<keyword evidence="6" id="KW-0175">Coiled coil</keyword>
<dbReference type="SMART" id="SM00382">
    <property type="entry name" value="AAA"/>
    <property type="match status" value="1"/>
</dbReference>
<name>A0AAD8SVD2_LOLMU</name>
<evidence type="ECO:0000259" key="7">
    <source>
        <dbReference type="SMART" id="SM00382"/>
    </source>
</evidence>